<gene>
    <name evidence="7 9 10" type="primary">cd40</name>
    <name evidence="9" type="synonym">si:ch211-231h20.3</name>
    <name evidence="9" type="synonym">tnfsrf5</name>
</gene>
<dbReference type="Proteomes" id="UP000000437">
    <property type="component" value="Chromosome 23"/>
</dbReference>
<feature type="repeat" description="TNFR-Cys" evidence="1">
    <location>
        <begin position="99"/>
        <end position="139"/>
    </location>
</feature>
<dbReference type="SUPFAM" id="SSF57586">
    <property type="entry name" value="TNF receptor-like"/>
    <property type="match status" value="2"/>
</dbReference>
<dbReference type="InterPro" id="IPR052135">
    <property type="entry name" value="TNFRSF5"/>
</dbReference>
<dbReference type="RefSeq" id="NP_001138718.1">
    <property type="nucleotide sequence ID" value="NM_001145246.2"/>
</dbReference>
<evidence type="ECO:0000313" key="10">
    <source>
        <dbReference type="ZFIN" id="ZDB-GENE-090313-95"/>
    </source>
</evidence>
<dbReference type="GO" id="GO:0042615">
    <property type="term" value="F:CD154 receptor binding"/>
    <property type="evidence" value="ECO:0000314"/>
    <property type="project" value="ZFIN"/>
</dbReference>
<reference evidence="9" key="3">
    <citation type="journal article" date="2011" name="Dev. Comp. Immunol.">
        <title>Origin and evolution of TNF and TNF receptor superfamilies.</title>
        <authorList>
            <person name="Wiens G.D."/>
            <person name="Glenney G.W."/>
        </authorList>
    </citation>
    <scope>NUCLEOTIDE SEQUENCE</scope>
    <source>
        <strain evidence="9">Tuebingen</strain>
    </source>
</reference>
<dbReference type="OrthoDB" id="9932129at2759"/>
<accession>A0A8M1NRD1</accession>
<dbReference type="KEGG" id="dre:100270764"/>
<dbReference type="GO" id="GO:0009897">
    <property type="term" value="C:external side of plasma membrane"/>
    <property type="evidence" value="ECO:0000314"/>
    <property type="project" value="ZFIN"/>
</dbReference>
<reference evidence="7 8" key="8">
    <citation type="journal article" date="2013" name="Nature">
        <title>The zebrafish reference genome sequence and its relationship to the human genome.</title>
        <authorList>
            <consortium name="Genome Reference Consortium Zebrafish"/>
            <person name="Howe K."/>
            <person name="Clark M.D."/>
            <person name="Torroja C.F."/>
            <person name="Torrance J."/>
            <person name="Berthelot C."/>
            <person name="Muffato M."/>
            <person name="Collins J.E."/>
            <person name="Humphray S."/>
            <person name="McLaren K."/>
            <person name="Matthews L."/>
            <person name="McLaren S."/>
            <person name="Sealy I."/>
            <person name="Caccamo M."/>
            <person name="Churcher C."/>
            <person name="Scott C."/>
            <person name="Barrett J.C."/>
            <person name="Koch R."/>
            <person name="Rauch G.J."/>
            <person name="White S."/>
            <person name="Chow W."/>
            <person name="Kilian B."/>
            <person name="Quintais L.T."/>
            <person name="Guerra-Assuncao J.A."/>
            <person name="Zhou Y."/>
            <person name="Gu Y."/>
            <person name="Yen J."/>
            <person name="Vogel J.H."/>
            <person name="Eyre T."/>
            <person name="Redmond S."/>
            <person name="Banerjee R."/>
            <person name="Chi J."/>
            <person name="Fu B."/>
            <person name="Langley E."/>
            <person name="Maguire S.F."/>
            <person name="Laird G.K."/>
            <person name="Lloyd D."/>
            <person name="Kenyon E."/>
            <person name="Donaldson S."/>
            <person name="Sehra H."/>
            <person name="Almeida-King J."/>
            <person name="Loveland J."/>
            <person name="Trevanion S."/>
            <person name="Jones M."/>
            <person name="Quail M."/>
            <person name="Willey D."/>
            <person name="Hunt A."/>
            <person name="Burton J."/>
            <person name="Sims S."/>
            <person name="McLay K."/>
            <person name="Plumb B."/>
            <person name="Davis J."/>
            <person name="Clee C."/>
            <person name="Oliver K."/>
            <person name="Clark R."/>
            <person name="Riddle C."/>
            <person name="Elliot D."/>
            <person name="Eliott D."/>
            <person name="Threadgold G."/>
            <person name="Harden G."/>
            <person name="Ware D."/>
            <person name="Begum S."/>
            <person name="Mortimore B."/>
            <person name="Mortimer B."/>
            <person name="Kerry G."/>
            <person name="Heath P."/>
            <person name="Phillimore B."/>
            <person name="Tracey A."/>
            <person name="Corby N."/>
            <person name="Dunn M."/>
            <person name="Johnson C."/>
            <person name="Wood J."/>
            <person name="Clark S."/>
            <person name="Pelan S."/>
            <person name="Griffiths G."/>
            <person name="Smith M."/>
            <person name="Glithero R."/>
            <person name="Howden P."/>
            <person name="Barker N."/>
            <person name="Lloyd C."/>
            <person name="Stevens C."/>
            <person name="Harley J."/>
            <person name="Holt K."/>
            <person name="Panagiotidis G."/>
            <person name="Lovell J."/>
            <person name="Beasley H."/>
            <person name="Henderson C."/>
            <person name="Gordon D."/>
            <person name="Auger K."/>
            <person name="Wright D."/>
            <person name="Collins J."/>
            <person name="Raisen C."/>
            <person name="Dyer L."/>
            <person name="Leung K."/>
            <person name="Robertson L."/>
            <person name="Ambridge K."/>
            <person name="Leongamornlert D."/>
            <person name="McGuire S."/>
            <person name="Gilderthorp R."/>
            <person name="Griffiths C."/>
            <person name="Manthravadi D."/>
            <person name="Nichol S."/>
            <person name="Barker G."/>
            <person name="Whitehead S."/>
            <person name="Kay M."/>
            <person name="Brown J."/>
            <person name="Murnane C."/>
            <person name="Gray E."/>
            <person name="Humphries M."/>
            <person name="Sycamore N."/>
            <person name="Barker D."/>
            <person name="Saunders D."/>
            <person name="Wallis J."/>
            <person name="Babbage A."/>
            <person name="Hammond S."/>
            <person name="Mashreghi-Mohammadi M."/>
            <person name="Barr L."/>
            <person name="Martin S."/>
            <person name="Wray P."/>
            <person name="Ellington A."/>
            <person name="Matthews N."/>
            <person name="Ellwood M."/>
            <person name="Woodmansey R."/>
            <person name="Clark G."/>
            <person name="Cooper J."/>
            <person name="Cooper J."/>
            <person name="Tromans A."/>
            <person name="Grafham D."/>
            <person name="Skuce C."/>
            <person name="Pandian R."/>
            <person name="Andrews R."/>
            <person name="Harrison E."/>
            <person name="Kimberley A."/>
            <person name="Garnett J."/>
            <person name="Fosker N."/>
            <person name="Hall R."/>
            <person name="Garner P."/>
            <person name="Kelly D."/>
            <person name="Bird C."/>
            <person name="Palmer S."/>
            <person name="Gehring I."/>
            <person name="Berger A."/>
            <person name="Dooley C.M."/>
            <person name="Ersan-Urun Z."/>
            <person name="Eser C."/>
            <person name="Geiger H."/>
            <person name="Geisler M."/>
            <person name="Karotki L."/>
            <person name="Kirn A."/>
            <person name="Konantz J."/>
            <person name="Konantz M."/>
            <person name="Oberlander M."/>
            <person name="Rudolph-Geiger S."/>
            <person name="Teucke M."/>
            <person name="Lanz C."/>
            <person name="Raddatz G."/>
            <person name="Osoegawa K."/>
            <person name="Zhu B."/>
            <person name="Rapp A."/>
            <person name="Widaa S."/>
            <person name="Langford C."/>
            <person name="Yang F."/>
            <person name="Schuster S.C."/>
            <person name="Carter N.P."/>
            <person name="Harrow J."/>
            <person name="Ning Z."/>
            <person name="Herrero J."/>
            <person name="Searle S.M."/>
            <person name="Enright A."/>
            <person name="Geisler R."/>
            <person name="Plasterk R.H."/>
            <person name="Lee C."/>
            <person name="Westerfield M."/>
            <person name="de Jong P.J."/>
            <person name="Zon L.I."/>
            <person name="Postlethwait J.H."/>
            <person name="Nusslein-Volhard C."/>
            <person name="Hubbard T.J."/>
            <person name="Roest Crollius H."/>
            <person name="Rogers J."/>
            <person name="Stemple D.L."/>
        </authorList>
    </citation>
    <scope>NUCLEOTIDE SEQUENCE [LARGE SCALE GENOMIC DNA]</scope>
    <source>
        <strain evidence="7">Tuebingen</strain>
    </source>
</reference>
<reference evidence="9" key="4">
    <citation type="journal article" date="2012" name="J. Immunol.">
        <title>Characterization of a PIAS4 Homologue from Zebrafish: Insights into Its Conserved Negative Regulatory Mechanism in the TRIF, MAVS, and IFN Signaling Pathways during Vertebrate Evolution.</title>
        <authorList>
            <person name="Xiong R."/>
            <person name="Nie L."/>
            <person name="Xiang L.X."/>
            <person name="Shao J.Z."/>
        </authorList>
    </citation>
    <scope>NUCLEOTIDE SEQUENCE</scope>
    <source>
        <strain evidence="9">Tuebingen</strain>
    </source>
</reference>
<keyword evidence="3" id="KW-1133">Transmembrane helix</keyword>
<proteinExistence type="evidence at transcript level"/>
<keyword evidence="4 9" id="KW-0732">Signal</keyword>
<keyword evidence="8" id="KW-1185">Reference proteome</keyword>
<dbReference type="PROSITE" id="PS50050">
    <property type="entry name" value="TNFR_NGFR_2"/>
    <property type="match status" value="1"/>
</dbReference>
<evidence type="ECO:0000313" key="7">
    <source>
        <dbReference type="Ensembl" id="ENSDARP00000114636"/>
    </source>
</evidence>
<dbReference type="SMART" id="SM00208">
    <property type="entry name" value="TNFR"/>
    <property type="match status" value="3"/>
</dbReference>
<dbReference type="Bgee" id="ENSDARG00000054968">
    <property type="expression patterns" value="Expressed in spleen and 16 other cell types or tissues"/>
</dbReference>
<dbReference type="InterPro" id="IPR001368">
    <property type="entry name" value="TNFR/NGFR_Cys_rich_reg"/>
</dbReference>
<dbReference type="AGR" id="ZFIN:ZDB-GENE-090313-95"/>
<evidence type="ECO:0000313" key="9">
    <source>
        <dbReference type="RefSeq" id="NP_001138718.1"/>
    </source>
</evidence>
<reference evidence="9" key="14">
    <citation type="submission" date="2025-04" db="UniProtKB">
        <authorList>
            <consortium name="RefSeq"/>
        </authorList>
    </citation>
    <scope>IDENTIFICATION</scope>
    <source>
        <strain evidence="9">Tuebingen</strain>
    </source>
</reference>
<dbReference type="ZFIN" id="ZDB-GENE-090313-95">
    <property type="gene designation" value="cd40"/>
</dbReference>
<dbReference type="SMR" id="B8X730"/>
<dbReference type="Reactome" id="R-DRE-198933">
    <property type="pathway name" value="Immunoregulatory interactions between a Lymphoid and a non-Lymphoid cell"/>
</dbReference>
<dbReference type="Ensembl" id="ENSDART00000137358.3">
    <property type="protein sequence ID" value="ENSDARP00000114636.2"/>
    <property type="gene ID" value="ENSDARG00000054968.7"/>
</dbReference>
<accession>B8X730</accession>
<keyword evidence="9" id="KW-0675">Receptor</keyword>
<evidence type="ECO:0000256" key="2">
    <source>
        <dbReference type="SAM" id="MobiDB-lite"/>
    </source>
</evidence>
<organism evidence="6">
    <name type="scientific">Danio rerio</name>
    <name type="common">Zebrafish</name>
    <name type="synonym">Brachydanio rerio</name>
    <dbReference type="NCBI Taxonomy" id="7955"/>
    <lineage>
        <taxon>Eukaryota</taxon>
        <taxon>Metazoa</taxon>
        <taxon>Chordata</taxon>
        <taxon>Craniata</taxon>
        <taxon>Vertebrata</taxon>
        <taxon>Euteleostomi</taxon>
        <taxon>Actinopterygii</taxon>
        <taxon>Neopterygii</taxon>
        <taxon>Teleostei</taxon>
        <taxon>Ostariophysi</taxon>
        <taxon>Cypriniformes</taxon>
        <taxon>Danionidae</taxon>
        <taxon>Danioninae</taxon>
        <taxon>Danio</taxon>
    </lineage>
</organism>
<dbReference type="GeneTree" id="ENSGT00940000166581"/>
<dbReference type="STRING" id="7955.ENSDARP00000114636"/>
<feature type="signal peptide" evidence="4">
    <location>
        <begin position="1"/>
        <end position="19"/>
    </location>
</feature>
<reference evidence="9" key="11">
    <citation type="journal article" date="2022" name="Int. Immunopharmacol.">
        <title>The adenosine A (2A) receptor antagonist SCH58261 protects photoreceptors by inhibiting microglial activation and the inflammatory response.</title>
        <authorList>
            <person name="Cheng Y."/>
            <person name="Cao P."/>
            <person name="Geng C."/>
            <person name="Chu X."/>
            <person name="Li Y."/>
            <person name="Cui J."/>
        </authorList>
    </citation>
    <scope>NUCLEOTIDE SEQUENCE</scope>
    <source>
        <strain evidence="9">Tuebingen</strain>
    </source>
</reference>
<reference evidence="9" key="9">
    <citation type="journal article" date="2021" name="Fish Shellfish Immunol Rep">
        <title>Functional role of CD40 and CD154 costimulatory signals in IgZ-mediated immunity against bacterial infection.</title>
        <authorList>
            <person name="Su N."/>
            <person name="Hu C.B."/>
            <person name="Shao T."/>
            <person name="Jin C.Y."/>
            <person name="Li H."/>
            <person name="Ji J.F."/>
            <person name="Qin L.L."/>
            <person name="Fan D.D."/>
            <person name="Lin A.F."/>
            <person name="Xiang L.X."/>
            <person name="Shao J.Z."/>
        </authorList>
    </citation>
    <scope>NUCLEOTIDE SEQUENCE</scope>
    <source>
        <strain evidence="9">Tuebingen</strain>
    </source>
</reference>
<comment type="caution">
    <text evidence="1">Lacks conserved residue(s) required for the propagation of feature annotation.</text>
</comment>
<sequence length="286" mass="31728">MTVILRVCLLVTLICLVSCCEKETHYTNSQGKCCKMCGPGTRMMKDDNCDDPRCKECEVGEYQSGYTKETICERQPSCDTNLNFLPQMNSNKTSRNECQCKPGYYCDLDHGCEVCRKHTVCEPGQRVAVKGSPIRDNVCEECSDGTFSTNHSADTCKEWTKCEYGEVDTPGSSTSDQTCVGTRDRTAVIVVVCVLLILIAAAALVGCLFFKKGKSPLFKLQKQTFMEIRPDDDVTIAVQQQPEEEDENAPVSPTLSNMTENGNFVVQEHGKDAIIPCHESTSNTYQ</sequence>
<accession>E9QET7</accession>
<feature type="domain" description="TNFR-Cys" evidence="5">
    <location>
        <begin position="99"/>
        <end position="139"/>
    </location>
</feature>
<dbReference type="eggNOG" id="ENOG502S5TQ">
    <property type="taxonomic scope" value="Eukaryota"/>
</dbReference>
<reference evidence="9" key="5">
    <citation type="journal article" date="2012" name="J. Immunol.">
        <title>Essential role of IL-4 and IL-4Ralpha interaction in adaptive immunity of zebrafish: insight into the origin of Th2-like regulatory mechanism in ancient vertebrates.</title>
        <authorList>
            <person name="Zhu L.Y."/>
            <person name="Pan P.P."/>
            <person name="Fang W."/>
            <person name="Shao J.Z."/>
            <person name="Xiang L.X."/>
        </authorList>
    </citation>
    <scope>NUCLEOTIDE SEQUENCE</scope>
    <source>
        <strain evidence="9">Tuebingen</strain>
    </source>
</reference>
<feature type="transmembrane region" description="Helical" evidence="3">
    <location>
        <begin position="187"/>
        <end position="210"/>
    </location>
</feature>
<dbReference type="Pfam" id="PF00020">
    <property type="entry name" value="TNFR_c6"/>
    <property type="match status" value="1"/>
</dbReference>
<dbReference type="PaxDb" id="7955-ENSDARP00000114636"/>
<dbReference type="EMBL" id="FJ172754">
    <property type="protein sequence ID" value="ACL77796.1"/>
    <property type="molecule type" value="mRNA"/>
</dbReference>
<feature type="disulfide bond" evidence="1">
    <location>
        <begin position="121"/>
        <end position="139"/>
    </location>
</feature>
<dbReference type="AlphaFoldDB" id="B8X730"/>
<reference evidence="6" key="1">
    <citation type="submission" date="2008-08" db="EMBL/GenBank/DDBJ databases">
        <authorList>
            <person name="Gong Y."/>
            <person name="Shao J."/>
            <person name="Xiang L."/>
        </authorList>
    </citation>
    <scope>NUCLEOTIDE SEQUENCE</scope>
</reference>
<dbReference type="Reactome" id="R-DRE-5676594">
    <property type="pathway name" value="TNF receptor superfamily (TNFSF) members mediating non-canonical NF-kB pathway"/>
</dbReference>
<keyword evidence="3" id="KW-0812">Transmembrane</keyword>
<dbReference type="GO" id="GO:0002768">
    <property type="term" value="P:immune response-regulating cell surface receptor signaling pathway"/>
    <property type="evidence" value="ECO:0000318"/>
    <property type="project" value="GO_Central"/>
</dbReference>
<dbReference type="GO" id="GO:0035666">
    <property type="term" value="P:TRIF-dependent toll-like receptor signaling pathway"/>
    <property type="evidence" value="ECO:0000315"/>
    <property type="project" value="ZFIN"/>
</dbReference>
<evidence type="ECO:0000313" key="8">
    <source>
        <dbReference type="Proteomes" id="UP000000437"/>
    </source>
</evidence>
<keyword evidence="3" id="KW-0472">Membrane</keyword>
<dbReference type="CTD" id="958"/>
<evidence type="ECO:0000256" key="3">
    <source>
        <dbReference type="SAM" id="Phobius"/>
    </source>
</evidence>
<reference evidence="9" key="2">
    <citation type="journal article" date="2009" name="J. Immunol.">
        <title>CD154-CD40 interactions are essential for thymus-dependent antibody production in zebrafish: insights into the origin of costimulatory pathway in helper T cell-regulated adaptive immunity in early vertebrates.</title>
        <authorList>
            <person name="Gong Y.F."/>
            <person name="Xiang L.X."/>
            <person name="Shao J.Z."/>
        </authorList>
    </citation>
    <scope>NUCLEOTIDE SEQUENCE</scope>
    <source>
        <strain evidence="9">Tuebingen</strain>
    </source>
</reference>
<keyword evidence="1" id="KW-1015">Disulfide bond</keyword>
<reference evidence="9" key="7">
    <citation type="journal article" date="2013" name="Blood">
        <title>An evolutionarily conserved program of B-cell development and activation in zebrafish.</title>
        <authorList>
            <person name="Page D.M."/>
            <person name="Wittamer V."/>
            <person name="Bertrand J.Y."/>
            <person name="Lewis K.L."/>
            <person name="Pratt D.N."/>
            <person name="Delgado N."/>
            <person name="Schale S.E."/>
            <person name="McGue C."/>
            <person name="Jacobsen B.H."/>
            <person name="Doty A."/>
            <person name="Pao Y."/>
            <person name="Yang H."/>
            <person name="Chi N.C."/>
            <person name="Magor B.G."/>
            <person name="Traver D."/>
        </authorList>
    </citation>
    <scope>NUCLEOTIDE SEQUENCE</scope>
    <source>
        <strain evidence="9">Tuebingen</strain>
    </source>
</reference>
<protein>
    <submittedName>
        <fullName evidence="7">CD40 molecule, TNF receptor superfamily member 5</fullName>
    </submittedName>
    <submittedName>
        <fullName evidence="6">TNFR superfamily member 5</fullName>
    </submittedName>
    <submittedName>
        <fullName evidence="9">Tumor necrosis factor receptor superfamily member 5 precursor</fullName>
    </submittedName>
</protein>
<dbReference type="HOGENOM" id="CLU_973060_0_0_1"/>
<dbReference type="OMA" id="QTHDTVC"/>
<reference evidence="9" key="10">
    <citation type="journal article" date="2022" name="Front. Immunol.">
        <title>A novel uveitis model induced by lipopolysaccharide in zebrafish.</title>
        <authorList>
            <person name="Xiao X."/>
            <person name="Liu Z."/>
            <person name="Su G."/>
            <person name="Liu H."/>
            <person name="Yin W."/>
            <person name="Guan Y."/>
            <person name="Jing S."/>
            <person name="Du L."/>
            <person name="Li F."/>
            <person name="Li N."/>
            <person name="Yang P."/>
        </authorList>
    </citation>
    <scope>NUCLEOTIDE SEQUENCE</scope>
    <source>
        <strain evidence="9">Tuebingen</strain>
    </source>
</reference>
<evidence type="ECO:0000256" key="1">
    <source>
        <dbReference type="PROSITE-ProRule" id="PRU00206"/>
    </source>
</evidence>
<dbReference type="Gene3D" id="2.10.50.10">
    <property type="entry name" value="Tumor Necrosis Factor Receptor, subunit A, domain 2"/>
    <property type="match status" value="2"/>
</dbReference>
<evidence type="ECO:0000259" key="5">
    <source>
        <dbReference type="PROSITE" id="PS50050"/>
    </source>
</evidence>
<dbReference type="PANTHER" id="PTHR46875">
    <property type="entry name" value="TUMOR NECROSIS FACTOR RECEPTOR SUPERFAMILY MEMBER 5"/>
    <property type="match status" value="1"/>
</dbReference>
<dbReference type="GeneID" id="100270764"/>
<evidence type="ECO:0000313" key="6">
    <source>
        <dbReference type="EMBL" id="ACL77796.1"/>
    </source>
</evidence>
<name>B8X730_DANRE</name>
<reference evidence="9" key="12">
    <citation type="journal article" date="2022" name="J. Immunol.">
        <title>Zbtb46 Controls Dendritic Cell Activation by Reprogramming Epigenetic Regulation of cd80/86 and cd40 Costimulatory Signals in a Zebrafish Model.</title>
        <authorList>
            <person name="Shao T."/>
            <person name="Ji J.F."/>
            <person name="Zheng J.Y."/>
            <person name="Li C."/>
            <person name="Zhu L.Y."/>
            <person name="Fan D.D."/>
            <person name="Lin A.F."/>
            <person name="Xiang L.X."/>
            <person name="Shao J.Z."/>
        </authorList>
    </citation>
    <scope>NUCLEOTIDE SEQUENCE</scope>
    <source>
        <strain evidence="9">Tuebingen</strain>
    </source>
</reference>
<evidence type="ECO:0000256" key="4">
    <source>
        <dbReference type="SAM" id="SignalP"/>
    </source>
</evidence>
<dbReference type="EMBL" id="CR381544">
    <property type="status" value="NOT_ANNOTATED_CDS"/>
    <property type="molecule type" value="Genomic_DNA"/>
</dbReference>
<feature type="region of interest" description="Disordered" evidence="2">
    <location>
        <begin position="240"/>
        <end position="259"/>
    </location>
</feature>
<dbReference type="GO" id="GO:0035631">
    <property type="term" value="C:CD40 receptor complex"/>
    <property type="evidence" value="ECO:0000318"/>
    <property type="project" value="GO_Central"/>
</dbReference>
<feature type="chain" id="PRO_5035035141" evidence="4 9">
    <location>
        <begin position="20"/>
        <end position="286"/>
    </location>
</feature>
<reference evidence="7" key="6">
    <citation type="submission" date="2012-02" db="UniProtKB">
        <authorList>
            <consortium name="Ensembl"/>
        </authorList>
    </citation>
    <scope>IDENTIFICATION</scope>
    <source>
        <strain evidence="7">Tuebingen</strain>
    </source>
</reference>
<feature type="disulfide bond" evidence="1">
    <location>
        <begin position="100"/>
        <end position="115"/>
    </location>
</feature>
<reference evidence="9" key="13">
    <citation type="journal article" date="2023" name="PLoS Pathog.">
        <title>Essential role of an ERV-derived Env38 protein in adaptive humoral immunity against an exogenous SVCV infection in a zebrafish model.</title>
        <authorList>
            <person name="Hong Y."/>
            <person name="Hu C.B."/>
            <person name="Bai J."/>
            <person name="Fan D.D."/>
            <person name="Lin A.F."/>
            <person name="Xiang L.X."/>
            <person name="Shao J.Z."/>
        </authorList>
    </citation>
    <scope>NUCLEOTIDE SEQUENCE</scope>
    <source>
        <strain evidence="9">Tuebingen</strain>
    </source>
</reference>
<dbReference type="PANTHER" id="PTHR46875:SF3">
    <property type="entry name" value="CD40 MOLECULE, TNF RECEPTOR SUPERFAMILY MEMBER 5"/>
    <property type="match status" value="1"/>
</dbReference>